<dbReference type="RefSeq" id="XP_001020970.2">
    <property type="nucleotide sequence ID" value="XM_001020970.3"/>
</dbReference>
<organism evidence="4 5">
    <name type="scientific">Tetrahymena thermophila (strain SB210)</name>
    <dbReference type="NCBI Taxonomy" id="312017"/>
    <lineage>
        <taxon>Eukaryota</taxon>
        <taxon>Sar</taxon>
        <taxon>Alveolata</taxon>
        <taxon>Ciliophora</taxon>
        <taxon>Intramacronucleata</taxon>
        <taxon>Oligohymenophorea</taxon>
        <taxon>Hymenostomatida</taxon>
        <taxon>Tetrahymenina</taxon>
        <taxon>Tetrahymenidae</taxon>
        <taxon>Tetrahymena</taxon>
    </lineage>
</organism>
<feature type="region of interest" description="Disordered" evidence="1">
    <location>
        <begin position="24"/>
        <end position="54"/>
    </location>
</feature>
<dbReference type="EMBL" id="GG662609">
    <property type="protein sequence ID" value="EAS00725.2"/>
    <property type="molecule type" value="Genomic_DNA"/>
</dbReference>
<feature type="signal peptide" evidence="3">
    <location>
        <begin position="1"/>
        <end position="19"/>
    </location>
</feature>
<protein>
    <submittedName>
        <fullName evidence="4">Transmembrane protein, putative</fullName>
    </submittedName>
</protein>
<evidence type="ECO:0000256" key="2">
    <source>
        <dbReference type="SAM" id="Phobius"/>
    </source>
</evidence>
<evidence type="ECO:0000256" key="3">
    <source>
        <dbReference type="SAM" id="SignalP"/>
    </source>
</evidence>
<dbReference type="Proteomes" id="UP000009168">
    <property type="component" value="Unassembled WGS sequence"/>
</dbReference>
<feature type="transmembrane region" description="Helical" evidence="2">
    <location>
        <begin position="200"/>
        <end position="218"/>
    </location>
</feature>
<dbReference type="GeneID" id="7825527"/>
<evidence type="ECO:0000313" key="4">
    <source>
        <dbReference type="EMBL" id="EAS00725.2"/>
    </source>
</evidence>
<dbReference type="AlphaFoldDB" id="Q23VY0"/>
<name>Q23VY0_TETTS</name>
<dbReference type="HOGENOM" id="CLU_1024811_0_0_1"/>
<evidence type="ECO:0000256" key="1">
    <source>
        <dbReference type="SAM" id="MobiDB-lite"/>
    </source>
</evidence>
<evidence type="ECO:0000313" key="5">
    <source>
        <dbReference type="Proteomes" id="UP000009168"/>
    </source>
</evidence>
<dbReference type="InParanoid" id="Q23VY0"/>
<keyword evidence="2" id="KW-0472">Membrane</keyword>
<dbReference type="eggNOG" id="ENOG502T2D2">
    <property type="taxonomic scope" value="Eukaryota"/>
</dbReference>
<keyword evidence="2" id="KW-1133">Transmembrane helix</keyword>
<keyword evidence="2 4" id="KW-0812">Transmembrane</keyword>
<proteinExistence type="predicted"/>
<feature type="chain" id="PRO_5004202127" evidence="3">
    <location>
        <begin position="20"/>
        <end position="239"/>
    </location>
</feature>
<keyword evidence="3" id="KW-0732">Signal</keyword>
<dbReference type="OMA" id="YIMFFLF"/>
<keyword evidence="5" id="KW-1185">Reference proteome</keyword>
<dbReference type="KEGG" id="tet:TTHERM_00794510"/>
<sequence>MKNLKLLIALLLISALVIAEEVTTEQPNSETKQTADESVEQVDAEPQTQQESQEEFKKRINDLYIACIIATRYQLNTKDADLEIILQDVQEYDEKLNVYRKIFAQHVYQCGLSATKVPSIPDEIHKQLNEKTFKIEDWDLLFIDIKFDKYKEGNFNSTLNAQEQMIMDFVDKVDGSLKKDNNKPKIGSFSLNNLPASVQLLYVVVIIAIFSGLIYFGYKFSKQETTIKVKKQKKEKKSQ</sequence>
<gene>
    <name evidence="4" type="ORF">TTHERM_00794510</name>
</gene>
<dbReference type="OrthoDB" id="302220at2759"/>
<accession>Q23VY0</accession>
<reference evidence="5" key="1">
    <citation type="journal article" date="2006" name="PLoS Biol.">
        <title>Macronuclear genome sequence of the ciliate Tetrahymena thermophila, a model eukaryote.</title>
        <authorList>
            <person name="Eisen J.A."/>
            <person name="Coyne R.S."/>
            <person name="Wu M."/>
            <person name="Wu D."/>
            <person name="Thiagarajan M."/>
            <person name="Wortman J.R."/>
            <person name="Badger J.H."/>
            <person name="Ren Q."/>
            <person name="Amedeo P."/>
            <person name="Jones K.M."/>
            <person name="Tallon L.J."/>
            <person name="Delcher A.L."/>
            <person name="Salzberg S.L."/>
            <person name="Silva J.C."/>
            <person name="Haas B.J."/>
            <person name="Majoros W.H."/>
            <person name="Farzad M."/>
            <person name="Carlton J.M."/>
            <person name="Smith R.K. Jr."/>
            <person name="Garg J."/>
            <person name="Pearlman R.E."/>
            <person name="Karrer K.M."/>
            <person name="Sun L."/>
            <person name="Manning G."/>
            <person name="Elde N.C."/>
            <person name="Turkewitz A.P."/>
            <person name="Asai D.J."/>
            <person name="Wilkes D.E."/>
            <person name="Wang Y."/>
            <person name="Cai H."/>
            <person name="Collins K."/>
            <person name="Stewart B.A."/>
            <person name="Lee S.R."/>
            <person name="Wilamowska K."/>
            <person name="Weinberg Z."/>
            <person name="Ruzzo W.L."/>
            <person name="Wloga D."/>
            <person name="Gaertig J."/>
            <person name="Frankel J."/>
            <person name="Tsao C.-C."/>
            <person name="Gorovsky M.A."/>
            <person name="Keeling P.J."/>
            <person name="Waller R.F."/>
            <person name="Patron N.J."/>
            <person name="Cherry J.M."/>
            <person name="Stover N.A."/>
            <person name="Krieger C.J."/>
            <person name="del Toro C."/>
            <person name="Ryder H.F."/>
            <person name="Williamson S.C."/>
            <person name="Barbeau R.A."/>
            <person name="Hamilton E.P."/>
            <person name="Orias E."/>
        </authorList>
    </citation>
    <scope>NUCLEOTIDE SEQUENCE [LARGE SCALE GENOMIC DNA]</scope>
    <source>
        <strain evidence="5">SB210</strain>
    </source>
</reference>